<gene>
    <name evidence="1" type="ORF">MGWOODY_Clf338</name>
</gene>
<dbReference type="Gene3D" id="3.30.2310.20">
    <property type="entry name" value="RelE-like"/>
    <property type="match status" value="1"/>
</dbReference>
<evidence type="ECO:0000313" key="1">
    <source>
        <dbReference type="EMBL" id="CUV02569.1"/>
    </source>
</evidence>
<sequence length="114" mass="13006">MILLARHTTIDYMVKTFRDQESERAFQRLGPLGIGVGVQRTAQRKLAILDAADCQENLHCSPRNRLARVTRSGEKQGGQRFVANVSIRWWLRFRWGNGDVYDVGISNYWLGVAA</sequence>
<organism evidence="1">
    <name type="scientific">hydrothermal vent metagenome</name>
    <dbReference type="NCBI Taxonomy" id="652676"/>
    <lineage>
        <taxon>unclassified sequences</taxon>
        <taxon>metagenomes</taxon>
        <taxon>ecological metagenomes</taxon>
    </lineage>
</organism>
<reference evidence="1" key="1">
    <citation type="submission" date="2015-10" db="EMBL/GenBank/DDBJ databases">
        <authorList>
            <person name="Gilbert D.G."/>
        </authorList>
    </citation>
    <scope>NUCLEOTIDE SEQUENCE</scope>
</reference>
<dbReference type="AlphaFoldDB" id="A0A160V9A9"/>
<dbReference type="InterPro" id="IPR035093">
    <property type="entry name" value="RelE/ParE_toxin_dom_sf"/>
</dbReference>
<name>A0A160V9A9_9ZZZZ</name>
<proteinExistence type="predicted"/>
<accession>A0A160V9A9</accession>
<dbReference type="EMBL" id="FAXA01000271">
    <property type="protein sequence ID" value="CUV02569.1"/>
    <property type="molecule type" value="Genomic_DNA"/>
</dbReference>
<protein>
    <submittedName>
        <fullName evidence="1">Uncharacterized protein</fullName>
    </submittedName>
</protein>